<name>A0ABU2LXS8_9ACTN</name>
<sequence length="78" mass="8544">MSEAGGDNHEPVVGTTARDGATNRIGRVMAHEQGLVWLRPLDGGREWTARPNDIEPVSLSESLRPLVTEANRRSAEPR</sequence>
<evidence type="ECO:0000313" key="2">
    <source>
        <dbReference type="EMBL" id="MDT0322397.1"/>
    </source>
</evidence>
<evidence type="ECO:0000313" key="3">
    <source>
        <dbReference type="Proteomes" id="UP001183420"/>
    </source>
</evidence>
<reference evidence="3" key="1">
    <citation type="submission" date="2023-07" db="EMBL/GenBank/DDBJ databases">
        <title>30 novel species of actinomycetes from the DSMZ collection.</title>
        <authorList>
            <person name="Nouioui I."/>
        </authorList>
    </citation>
    <scope>NUCLEOTIDE SEQUENCE [LARGE SCALE GENOMIC DNA]</scope>
    <source>
        <strain evidence="3">DSM 44918</strain>
    </source>
</reference>
<proteinExistence type="predicted"/>
<accession>A0ABU2LXS8</accession>
<feature type="region of interest" description="Disordered" evidence="1">
    <location>
        <begin position="1"/>
        <end position="20"/>
    </location>
</feature>
<dbReference type="RefSeq" id="WP_311602979.1">
    <property type="nucleotide sequence ID" value="NZ_JAVREM010000062.1"/>
</dbReference>
<comment type="caution">
    <text evidence="2">The sequence shown here is derived from an EMBL/GenBank/DDBJ whole genome shotgun (WGS) entry which is preliminary data.</text>
</comment>
<dbReference type="Proteomes" id="UP001183420">
    <property type="component" value="Unassembled WGS sequence"/>
</dbReference>
<organism evidence="2 3">
    <name type="scientific">Streptomyces millisiae</name>
    <dbReference type="NCBI Taxonomy" id="3075542"/>
    <lineage>
        <taxon>Bacteria</taxon>
        <taxon>Bacillati</taxon>
        <taxon>Actinomycetota</taxon>
        <taxon>Actinomycetes</taxon>
        <taxon>Kitasatosporales</taxon>
        <taxon>Streptomycetaceae</taxon>
        <taxon>Streptomyces</taxon>
    </lineage>
</organism>
<protein>
    <submittedName>
        <fullName evidence="2">Uncharacterized protein</fullName>
    </submittedName>
</protein>
<keyword evidence="3" id="KW-1185">Reference proteome</keyword>
<evidence type="ECO:0000256" key="1">
    <source>
        <dbReference type="SAM" id="MobiDB-lite"/>
    </source>
</evidence>
<dbReference type="EMBL" id="JAVREM010000062">
    <property type="protein sequence ID" value="MDT0322397.1"/>
    <property type="molecule type" value="Genomic_DNA"/>
</dbReference>
<gene>
    <name evidence="2" type="ORF">RNC47_29165</name>
</gene>
<feature type="compositionally biased region" description="Basic and acidic residues" evidence="1">
    <location>
        <begin position="1"/>
        <end position="10"/>
    </location>
</feature>